<feature type="compositionally biased region" description="Acidic residues" evidence="7">
    <location>
        <begin position="826"/>
        <end position="875"/>
    </location>
</feature>
<reference evidence="9" key="1">
    <citation type="submission" date="2022-08" db="EMBL/GenBank/DDBJ databases">
        <title>A Global Phylogenomic Analysis of the Shiitake Genus Lentinula.</title>
        <authorList>
            <consortium name="DOE Joint Genome Institute"/>
            <person name="Sierra-Patev S."/>
            <person name="Min B."/>
            <person name="Naranjo-Ortiz M."/>
            <person name="Looney B."/>
            <person name="Konkel Z."/>
            <person name="Slot J.C."/>
            <person name="Sakamoto Y."/>
            <person name="Steenwyk J.L."/>
            <person name="Rokas A."/>
            <person name="Carro J."/>
            <person name="Camarero S."/>
            <person name="Ferreira P."/>
            <person name="Molpeceres G."/>
            <person name="Ruiz-Duenas F.J."/>
            <person name="Serrano A."/>
            <person name="Henrissat B."/>
            <person name="Drula E."/>
            <person name="Hughes K.W."/>
            <person name="Mata J.L."/>
            <person name="Ishikawa N.K."/>
            <person name="Vargas-Isla R."/>
            <person name="Ushijima S."/>
            <person name="Smith C.A."/>
            <person name="Ahrendt S."/>
            <person name="Andreopoulos W."/>
            <person name="He G."/>
            <person name="Labutti K."/>
            <person name="Lipzen A."/>
            <person name="Ng V."/>
            <person name="Riley R."/>
            <person name="Sandor L."/>
            <person name="Barry K."/>
            <person name="Martinez A.T."/>
            <person name="Xiao Y."/>
            <person name="Gibbons J.G."/>
            <person name="Terashima K."/>
            <person name="Grigoriev I.V."/>
            <person name="Hibbett D.S."/>
        </authorList>
    </citation>
    <scope>NUCLEOTIDE SEQUENCE</scope>
    <source>
        <strain evidence="9">JLM2183</strain>
    </source>
</reference>
<evidence type="ECO:0000313" key="9">
    <source>
        <dbReference type="EMBL" id="KAJ4485555.1"/>
    </source>
</evidence>
<feature type="compositionally biased region" description="Acidic residues" evidence="7">
    <location>
        <begin position="743"/>
        <end position="762"/>
    </location>
</feature>
<dbReference type="PANTHER" id="PTHR24115:SF1008">
    <property type="entry name" value="KINESIN-LIKE PROTEIN SUBITO"/>
    <property type="match status" value="1"/>
</dbReference>
<feature type="region of interest" description="Disordered" evidence="7">
    <location>
        <begin position="924"/>
        <end position="956"/>
    </location>
</feature>
<dbReference type="GO" id="GO:0007018">
    <property type="term" value="P:microtubule-based movement"/>
    <property type="evidence" value="ECO:0007669"/>
    <property type="project" value="InterPro"/>
</dbReference>
<dbReference type="GO" id="GO:0016887">
    <property type="term" value="F:ATP hydrolysis activity"/>
    <property type="evidence" value="ECO:0007669"/>
    <property type="project" value="TreeGrafter"/>
</dbReference>
<evidence type="ECO:0000259" key="8">
    <source>
        <dbReference type="PROSITE" id="PS50067"/>
    </source>
</evidence>
<comment type="similarity">
    <text evidence="5 6">Belongs to the TRAFAC class myosin-kinesin ATPase superfamily. Kinesin family.</text>
</comment>
<protein>
    <recommendedName>
        <fullName evidence="6">Kinesin-like protein</fullName>
    </recommendedName>
</protein>
<dbReference type="PANTHER" id="PTHR24115">
    <property type="entry name" value="KINESIN-RELATED"/>
    <property type="match status" value="1"/>
</dbReference>
<dbReference type="GO" id="GO:0005524">
    <property type="term" value="F:ATP binding"/>
    <property type="evidence" value="ECO:0007669"/>
    <property type="project" value="UniProtKB-UniRule"/>
</dbReference>
<feature type="region of interest" description="Disordered" evidence="7">
    <location>
        <begin position="134"/>
        <end position="153"/>
    </location>
</feature>
<sequence length="991" mass="108979">MSEKPKMATRSSARTKAPVAAPAPTTRTTRAKAGTTTTTKATSPPSLPVPPPPKKAASRKPLTSRSNNDGLSDPPSKPPSKSVAGARKLAKVKANVVEAEREPIMAYLRVRPNVNEDDEVSPYLTQLSDTSVRMTDPNQEHQNPSSRFRSSTVTPSSTYTFSHVFPPSTTQGDFFTSTTLPLVRDVLEGQNALLFTYGVTNSGKTYTVQGGSSAGSAGILPRSLDVIFNSVEGLHGSNKYRPIRLYGVELADASDLKPPPTVPEPAVAQVLGSQMSNSASSMDIDVDTTALKLDRNYEYTIWLSYAEVYNEKVYDLLDSVHDESSRQKPSGIPRSGAASSLVLTRNALLVKSSPSFDNSDSEVGGKYISGLRQFRIETAAQAKELLRLGQLHRRVFGTLANKESSRSHGMVILKIMRCHRGEKNDPTAIQISRFTLVDLAGSERTKHTHTTGDRLKEAGNINNSLMVLGQCLQVLRSNQRKVAVSLSQEGEGKAGRVDTRDIKQTLTIVPFRHSKLTEILMDYFAGDGRVVMIVNVNPYDTGYDENSHVMKFAALAREVYVSPTPAPVQRAPTVGPGKTSGKTIRHLGPLTLNDPDIAPKPFSRKVTISIDGNNHGGRKASEAVLEVLEVPEPDDETGEEEQADDVPINPLVDALFDEIEYLRLQLYESEMRSALVEAEVRDEVMREMETRMADMEDMYTRRLAKEIEQHEAKTDAKLDMLQQTGFRSPMKKAQPQHSRTDWSDEEEDVGLSFVQEEEEDNSSENSSGEEFNFSDRKDSEISDTSPPKKERQASAKPSPAKRQSTASQKIREPRPFIPDGPMLPSDSEDAEMTGTEAGDETEEGEEEEGGEEDEDEESVPASDSESEGGDDDEEWAPSVPTPRAVKPPPRASSPSPTRQKIPQPKFLTNRNRISMAEERLKNMDLDDDFANDDSMIIPSRQSRGRQVGGSGPRKVKRLVGSTPVIREEQIEQISLAMDKRSGGKTVRRLLT</sequence>
<feature type="compositionally biased region" description="Pro residues" evidence="7">
    <location>
        <begin position="45"/>
        <end position="54"/>
    </location>
</feature>
<dbReference type="GO" id="GO:0005871">
    <property type="term" value="C:kinesin complex"/>
    <property type="evidence" value="ECO:0007669"/>
    <property type="project" value="TreeGrafter"/>
</dbReference>
<dbReference type="AlphaFoldDB" id="A0A9W9ALD2"/>
<comment type="caution">
    <text evidence="9">The sequence shown here is derived from an EMBL/GenBank/DDBJ whole genome shotgun (WGS) entry which is preliminary data.</text>
</comment>
<dbReference type="PROSITE" id="PS00411">
    <property type="entry name" value="KINESIN_MOTOR_1"/>
    <property type="match status" value="1"/>
</dbReference>
<dbReference type="InterPro" id="IPR027417">
    <property type="entry name" value="P-loop_NTPase"/>
</dbReference>
<keyword evidence="10" id="KW-1185">Reference proteome</keyword>
<dbReference type="PROSITE" id="PS50067">
    <property type="entry name" value="KINESIN_MOTOR_2"/>
    <property type="match status" value="1"/>
</dbReference>
<evidence type="ECO:0000256" key="2">
    <source>
        <dbReference type="ARBA" id="ARBA00022741"/>
    </source>
</evidence>
<evidence type="ECO:0000256" key="1">
    <source>
        <dbReference type="ARBA" id="ARBA00022701"/>
    </source>
</evidence>
<feature type="compositionally biased region" description="Basic and acidic residues" evidence="7">
    <location>
        <begin position="773"/>
        <end position="793"/>
    </location>
</feature>
<keyword evidence="4 5" id="KW-0505">Motor protein</keyword>
<dbReference type="InterPro" id="IPR036961">
    <property type="entry name" value="Kinesin_motor_dom_sf"/>
</dbReference>
<feature type="binding site" evidence="5">
    <location>
        <begin position="198"/>
        <end position="205"/>
    </location>
    <ligand>
        <name>ATP</name>
        <dbReference type="ChEBI" id="CHEBI:30616"/>
    </ligand>
</feature>
<dbReference type="InterPro" id="IPR027640">
    <property type="entry name" value="Kinesin-like_fam"/>
</dbReference>
<dbReference type="SMART" id="SM00129">
    <property type="entry name" value="KISc"/>
    <property type="match status" value="1"/>
</dbReference>
<feature type="region of interest" description="Disordered" evidence="7">
    <location>
        <begin position="1"/>
        <end position="87"/>
    </location>
</feature>
<dbReference type="SUPFAM" id="SSF52540">
    <property type="entry name" value="P-loop containing nucleoside triphosphate hydrolases"/>
    <property type="match status" value="1"/>
</dbReference>
<dbReference type="Gene3D" id="3.40.850.10">
    <property type="entry name" value="Kinesin motor domain"/>
    <property type="match status" value="1"/>
</dbReference>
<dbReference type="Proteomes" id="UP001150266">
    <property type="component" value="Unassembled WGS sequence"/>
</dbReference>
<feature type="region of interest" description="Disordered" evidence="7">
    <location>
        <begin position="567"/>
        <end position="590"/>
    </location>
</feature>
<evidence type="ECO:0000256" key="7">
    <source>
        <dbReference type="SAM" id="MobiDB-lite"/>
    </source>
</evidence>
<keyword evidence="2 5" id="KW-0547">Nucleotide-binding</keyword>
<dbReference type="GO" id="GO:0008017">
    <property type="term" value="F:microtubule binding"/>
    <property type="evidence" value="ECO:0007669"/>
    <property type="project" value="InterPro"/>
</dbReference>
<evidence type="ECO:0000313" key="10">
    <source>
        <dbReference type="Proteomes" id="UP001150266"/>
    </source>
</evidence>
<feature type="domain" description="Kinesin motor" evidence="8">
    <location>
        <begin position="103"/>
        <end position="559"/>
    </location>
</feature>
<dbReference type="GO" id="GO:0005874">
    <property type="term" value="C:microtubule"/>
    <property type="evidence" value="ECO:0007669"/>
    <property type="project" value="UniProtKB-KW"/>
</dbReference>
<feature type="region of interest" description="Disordered" evidence="7">
    <location>
        <begin position="725"/>
        <end position="911"/>
    </location>
</feature>
<evidence type="ECO:0000256" key="6">
    <source>
        <dbReference type="RuleBase" id="RU000394"/>
    </source>
</evidence>
<proteinExistence type="inferred from homology"/>
<feature type="compositionally biased region" description="Low complexity" evidence="7">
    <location>
        <begin position="14"/>
        <end position="44"/>
    </location>
</feature>
<dbReference type="GO" id="GO:0003777">
    <property type="term" value="F:microtubule motor activity"/>
    <property type="evidence" value="ECO:0007669"/>
    <property type="project" value="InterPro"/>
</dbReference>
<name>A0A9W9ALD2_9AGAR</name>
<evidence type="ECO:0000256" key="4">
    <source>
        <dbReference type="ARBA" id="ARBA00023175"/>
    </source>
</evidence>
<accession>A0A9W9ALD2</accession>
<gene>
    <name evidence="9" type="ORF">J3R30DRAFT_3440406</name>
</gene>
<dbReference type="OrthoDB" id="123929at2759"/>
<dbReference type="GO" id="GO:0005634">
    <property type="term" value="C:nucleus"/>
    <property type="evidence" value="ECO:0007669"/>
    <property type="project" value="TreeGrafter"/>
</dbReference>
<evidence type="ECO:0000256" key="3">
    <source>
        <dbReference type="ARBA" id="ARBA00022840"/>
    </source>
</evidence>
<keyword evidence="1 6" id="KW-0493">Microtubule</keyword>
<dbReference type="InterPro" id="IPR019821">
    <property type="entry name" value="Kinesin_motor_CS"/>
</dbReference>
<dbReference type="EMBL" id="JAOTPV010000003">
    <property type="protein sequence ID" value="KAJ4485555.1"/>
    <property type="molecule type" value="Genomic_DNA"/>
</dbReference>
<dbReference type="InterPro" id="IPR001752">
    <property type="entry name" value="Kinesin_motor_dom"/>
</dbReference>
<organism evidence="9 10">
    <name type="scientific">Lentinula aciculospora</name>
    <dbReference type="NCBI Taxonomy" id="153920"/>
    <lineage>
        <taxon>Eukaryota</taxon>
        <taxon>Fungi</taxon>
        <taxon>Dikarya</taxon>
        <taxon>Basidiomycota</taxon>
        <taxon>Agaricomycotina</taxon>
        <taxon>Agaricomycetes</taxon>
        <taxon>Agaricomycetidae</taxon>
        <taxon>Agaricales</taxon>
        <taxon>Marasmiineae</taxon>
        <taxon>Omphalotaceae</taxon>
        <taxon>Lentinula</taxon>
    </lineage>
</organism>
<dbReference type="PRINTS" id="PR00380">
    <property type="entry name" value="KINESINHEAVY"/>
</dbReference>
<evidence type="ECO:0000256" key="5">
    <source>
        <dbReference type="PROSITE-ProRule" id="PRU00283"/>
    </source>
</evidence>
<keyword evidence="3 5" id="KW-0067">ATP-binding</keyword>
<dbReference type="Pfam" id="PF00225">
    <property type="entry name" value="Kinesin"/>
    <property type="match status" value="1"/>
</dbReference>